<gene>
    <name evidence="2" type="ORF">SDC9_188366</name>
</gene>
<reference evidence="2" key="1">
    <citation type="submission" date="2019-08" db="EMBL/GenBank/DDBJ databases">
        <authorList>
            <person name="Kucharzyk K."/>
            <person name="Murdoch R.W."/>
            <person name="Higgins S."/>
            <person name="Loffler F."/>
        </authorList>
    </citation>
    <scope>NUCLEOTIDE SEQUENCE</scope>
</reference>
<comment type="caution">
    <text evidence="2">The sequence shown here is derived from an EMBL/GenBank/DDBJ whole genome shotgun (WGS) entry which is preliminary data.</text>
</comment>
<dbReference type="Gene3D" id="1.10.10.1390">
    <property type="entry name" value="ATP-dependent DNA helicase RecQ"/>
    <property type="match status" value="1"/>
</dbReference>
<dbReference type="Pfam" id="PF14493">
    <property type="entry name" value="HTH_40"/>
    <property type="match status" value="1"/>
</dbReference>
<protein>
    <recommendedName>
        <fullName evidence="1">Helicase Helix-turn-helix domain-containing protein</fullName>
    </recommendedName>
</protein>
<accession>A0A645HQJ3</accession>
<proteinExistence type="predicted"/>
<feature type="domain" description="Helicase Helix-turn-helix" evidence="1">
    <location>
        <begin position="17"/>
        <end position="105"/>
    </location>
</feature>
<organism evidence="2">
    <name type="scientific">bioreactor metagenome</name>
    <dbReference type="NCBI Taxonomy" id="1076179"/>
    <lineage>
        <taxon>unclassified sequences</taxon>
        <taxon>metagenomes</taxon>
        <taxon>ecological metagenomes</taxon>
    </lineage>
</organism>
<evidence type="ECO:0000259" key="1">
    <source>
        <dbReference type="Pfam" id="PF14493"/>
    </source>
</evidence>
<name>A0A645HQJ3_9ZZZZ</name>
<sequence>MAIEEVAKENIEEKIPSHVITLNMYRQDKSLNEIAEERSLKITTVQDHIIKCFLEGLEVNLEEFIPQKYRDIIYETIKNIGAEKLRPIKEALPDEVDYMAIKAALCKL</sequence>
<evidence type="ECO:0000313" key="2">
    <source>
        <dbReference type="EMBL" id="MPN40826.1"/>
    </source>
</evidence>
<dbReference type="InterPro" id="IPR029491">
    <property type="entry name" value="Helicase_HTH"/>
</dbReference>
<dbReference type="AlphaFoldDB" id="A0A645HQJ3"/>
<dbReference type="EMBL" id="VSSQ01097477">
    <property type="protein sequence ID" value="MPN40826.1"/>
    <property type="molecule type" value="Genomic_DNA"/>
</dbReference>